<proteinExistence type="predicted"/>
<keyword evidence="2" id="KW-1185">Reference proteome</keyword>
<dbReference type="KEGG" id="acab:QRX50_21810"/>
<dbReference type="Proteomes" id="UP001236014">
    <property type="component" value="Chromosome"/>
</dbReference>
<reference evidence="1 2" key="1">
    <citation type="submission" date="2023-06" db="EMBL/GenBank/DDBJ databases">
        <authorList>
            <person name="Oyuntsetseg B."/>
            <person name="Kim S.B."/>
        </authorList>
    </citation>
    <scope>NUCLEOTIDE SEQUENCE [LARGE SCALE GENOMIC DNA]</scope>
    <source>
        <strain evidence="1 2">2-15</strain>
    </source>
</reference>
<accession>A0A9Y2IPU0</accession>
<protein>
    <submittedName>
        <fullName evidence="1">Uncharacterized protein</fullName>
    </submittedName>
</protein>
<dbReference type="RefSeq" id="WP_285973760.1">
    <property type="nucleotide sequence ID" value="NZ_CP127294.1"/>
</dbReference>
<dbReference type="EMBL" id="CP127294">
    <property type="protein sequence ID" value="WIX83206.1"/>
    <property type="molecule type" value="Genomic_DNA"/>
</dbReference>
<sequence>MSLVDVLDDASVAEVVRVSETGPEDVVVTVVEVGVVVVLGEVVDVRGVVVVDVGELVDVRVEVEVEVPVYAAGNTAAAVSPSEGRVVMQSCQHALPQGKFAGHNVAADLLGEELVRFEPVPYVTCLSLGPAGAVVTSG</sequence>
<gene>
    <name evidence="1" type="ORF">QRX50_21810</name>
</gene>
<dbReference type="Gene3D" id="3.50.50.100">
    <property type="match status" value="1"/>
</dbReference>
<dbReference type="AlphaFoldDB" id="A0A9Y2IPU0"/>
<organism evidence="1 2">
    <name type="scientific">Amycolatopsis carbonis</name>
    <dbReference type="NCBI Taxonomy" id="715471"/>
    <lineage>
        <taxon>Bacteria</taxon>
        <taxon>Bacillati</taxon>
        <taxon>Actinomycetota</taxon>
        <taxon>Actinomycetes</taxon>
        <taxon>Pseudonocardiales</taxon>
        <taxon>Pseudonocardiaceae</taxon>
        <taxon>Amycolatopsis</taxon>
    </lineage>
</organism>
<evidence type="ECO:0000313" key="1">
    <source>
        <dbReference type="EMBL" id="WIX83206.1"/>
    </source>
</evidence>
<evidence type="ECO:0000313" key="2">
    <source>
        <dbReference type="Proteomes" id="UP001236014"/>
    </source>
</evidence>
<name>A0A9Y2IPU0_9PSEU</name>